<evidence type="ECO:0000313" key="2">
    <source>
        <dbReference type="Proteomes" id="UP000289738"/>
    </source>
</evidence>
<dbReference type="AlphaFoldDB" id="A0A444YQB0"/>
<gene>
    <name evidence="1" type="ORF">Ahy_B06g083744</name>
</gene>
<organism evidence="1 2">
    <name type="scientific">Arachis hypogaea</name>
    <name type="common">Peanut</name>
    <dbReference type="NCBI Taxonomy" id="3818"/>
    <lineage>
        <taxon>Eukaryota</taxon>
        <taxon>Viridiplantae</taxon>
        <taxon>Streptophyta</taxon>
        <taxon>Embryophyta</taxon>
        <taxon>Tracheophyta</taxon>
        <taxon>Spermatophyta</taxon>
        <taxon>Magnoliopsida</taxon>
        <taxon>eudicotyledons</taxon>
        <taxon>Gunneridae</taxon>
        <taxon>Pentapetalae</taxon>
        <taxon>rosids</taxon>
        <taxon>fabids</taxon>
        <taxon>Fabales</taxon>
        <taxon>Fabaceae</taxon>
        <taxon>Papilionoideae</taxon>
        <taxon>50 kb inversion clade</taxon>
        <taxon>dalbergioids sensu lato</taxon>
        <taxon>Dalbergieae</taxon>
        <taxon>Pterocarpus clade</taxon>
        <taxon>Arachis</taxon>
    </lineage>
</organism>
<protein>
    <submittedName>
        <fullName evidence="1">Uncharacterized protein</fullName>
    </submittedName>
</protein>
<keyword evidence="2" id="KW-1185">Reference proteome</keyword>
<comment type="caution">
    <text evidence="1">The sequence shown here is derived from an EMBL/GenBank/DDBJ whole genome shotgun (WGS) entry which is preliminary data.</text>
</comment>
<proteinExistence type="predicted"/>
<name>A0A444YQB0_ARAHY</name>
<dbReference type="PANTHER" id="PTHR47718:SF13">
    <property type="entry name" value="OS09G0290500 PROTEIN"/>
    <property type="match status" value="1"/>
</dbReference>
<accession>A0A444YQB0</accession>
<reference evidence="1 2" key="1">
    <citation type="submission" date="2019-01" db="EMBL/GenBank/DDBJ databases">
        <title>Sequencing of cultivated peanut Arachis hypogaea provides insights into genome evolution and oil improvement.</title>
        <authorList>
            <person name="Chen X."/>
        </authorList>
    </citation>
    <scope>NUCLEOTIDE SEQUENCE [LARGE SCALE GENOMIC DNA]</scope>
    <source>
        <strain evidence="2">cv. Fuhuasheng</strain>
        <tissue evidence="1">Leaves</tissue>
    </source>
</reference>
<dbReference type="Proteomes" id="UP000289738">
    <property type="component" value="Chromosome B06"/>
</dbReference>
<evidence type="ECO:0000313" key="1">
    <source>
        <dbReference type="EMBL" id="RYR04156.1"/>
    </source>
</evidence>
<dbReference type="PANTHER" id="PTHR47718">
    <property type="entry name" value="OS01G0519700 PROTEIN"/>
    <property type="match status" value="1"/>
</dbReference>
<dbReference type="EMBL" id="SDMP01000016">
    <property type="protein sequence ID" value="RYR04156.1"/>
    <property type="molecule type" value="Genomic_DNA"/>
</dbReference>
<sequence length="96" mass="11209">MGEMRGNCTTGIITDQCKVMFGANRKVLANTRHRWYIRHILKKTPIKLGGYARYRELNSKMSDIVWNSPSVDSFDVDWDEFIKDFDLGHNRWLSGV</sequence>